<keyword evidence="4 10" id="KW-0813">Transport</keyword>
<evidence type="ECO:0000256" key="7">
    <source>
        <dbReference type="ARBA" id="ARBA00023136"/>
    </source>
</evidence>
<evidence type="ECO:0000256" key="9">
    <source>
        <dbReference type="ARBA" id="ARBA00023310"/>
    </source>
</evidence>
<gene>
    <name evidence="10 13" type="primary">atpC</name>
    <name evidence="13" type="ORF">B5C34_01570</name>
</gene>
<keyword evidence="9 10" id="KW-0066">ATP synthesis</keyword>
<keyword evidence="6 10" id="KW-0406">Ion transport</keyword>
<dbReference type="NCBIfam" id="NF001851">
    <property type="entry name" value="PRK00571.2-4"/>
    <property type="match status" value="1"/>
</dbReference>
<comment type="function">
    <text evidence="1 10">Produces ATP from ADP in the presence of a proton gradient across the membrane.</text>
</comment>
<dbReference type="PANTHER" id="PTHR13822:SF10">
    <property type="entry name" value="ATP SYNTHASE EPSILON CHAIN, CHLOROPLASTIC"/>
    <property type="match status" value="1"/>
</dbReference>
<evidence type="ECO:0000256" key="5">
    <source>
        <dbReference type="ARBA" id="ARBA00022781"/>
    </source>
</evidence>
<name>A0A219B2B4_9SPHN</name>
<dbReference type="NCBIfam" id="NF009983">
    <property type="entry name" value="PRK13449.1"/>
    <property type="match status" value="1"/>
</dbReference>
<keyword evidence="7 10" id="KW-0472">Membrane</keyword>
<dbReference type="HAMAP" id="MF_00530">
    <property type="entry name" value="ATP_synth_epsil_bac"/>
    <property type="match status" value="1"/>
</dbReference>
<dbReference type="GO" id="GO:0012505">
    <property type="term" value="C:endomembrane system"/>
    <property type="evidence" value="ECO:0007669"/>
    <property type="project" value="UniProtKB-SubCell"/>
</dbReference>
<comment type="subunit">
    <text evidence="10 11">F-type ATPases have 2 components, CF(1) - the catalytic core - and CF(0) - the membrane proton channel. CF(1) has five subunits: alpha(3), beta(3), gamma(1), delta(1), epsilon(1). CF(0) has three main subunits: a, b and c.</text>
</comment>
<accession>A0A219B2B4</accession>
<evidence type="ECO:0000256" key="8">
    <source>
        <dbReference type="ARBA" id="ARBA00023196"/>
    </source>
</evidence>
<evidence type="ECO:0000313" key="14">
    <source>
        <dbReference type="Proteomes" id="UP000198462"/>
    </source>
</evidence>
<evidence type="ECO:0000256" key="10">
    <source>
        <dbReference type="HAMAP-Rule" id="MF_00530"/>
    </source>
</evidence>
<dbReference type="AlphaFoldDB" id="A0A219B2B4"/>
<dbReference type="SUPFAM" id="SSF51344">
    <property type="entry name" value="Epsilon subunit of F1F0-ATP synthase N-terminal domain"/>
    <property type="match status" value="1"/>
</dbReference>
<evidence type="ECO:0000256" key="11">
    <source>
        <dbReference type="RuleBase" id="RU003656"/>
    </source>
</evidence>
<evidence type="ECO:0000256" key="2">
    <source>
        <dbReference type="ARBA" id="ARBA00004184"/>
    </source>
</evidence>
<dbReference type="EMBL" id="NFZT01000001">
    <property type="protein sequence ID" value="OWV32266.1"/>
    <property type="molecule type" value="Genomic_DNA"/>
</dbReference>
<dbReference type="GO" id="GO:0046933">
    <property type="term" value="F:proton-transporting ATP synthase activity, rotational mechanism"/>
    <property type="evidence" value="ECO:0007669"/>
    <property type="project" value="UniProtKB-UniRule"/>
</dbReference>
<dbReference type="GO" id="GO:0045259">
    <property type="term" value="C:proton-transporting ATP synthase complex"/>
    <property type="evidence" value="ECO:0007669"/>
    <property type="project" value="UniProtKB-KW"/>
</dbReference>
<comment type="caution">
    <text evidence="13">The sequence shown here is derived from an EMBL/GenBank/DDBJ whole genome shotgun (WGS) entry which is preliminary data.</text>
</comment>
<evidence type="ECO:0000256" key="3">
    <source>
        <dbReference type="ARBA" id="ARBA00005712"/>
    </source>
</evidence>
<dbReference type="PANTHER" id="PTHR13822">
    <property type="entry name" value="ATP SYNTHASE DELTA/EPSILON CHAIN"/>
    <property type="match status" value="1"/>
</dbReference>
<comment type="subcellular location">
    <subcellularLocation>
        <location evidence="10">Cell membrane</location>
        <topology evidence="10">Peripheral membrane protein</topology>
    </subcellularLocation>
    <subcellularLocation>
        <location evidence="2">Endomembrane system</location>
        <topology evidence="2">Peripheral membrane protein</topology>
    </subcellularLocation>
</comment>
<evidence type="ECO:0000256" key="6">
    <source>
        <dbReference type="ARBA" id="ARBA00023065"/>
    </source>
</evidence>
<dbReference type="GO" id="GO:0005524">
    <property type="term" value="F:ATP binding"/>
    <property type="evidence" value="ECO:0007669"/>
    <property type="project" value="UniProtKB-UniRule"/>
</dbReference>
<feature type="domain" description="ATP synthase F1 complex delta/epsilon subunit N-terminal" evidence="12">
    <location>
        <begin position="3"/>
        <end position="83"/>
    </location>
</feature>
<dbReference type="Proteomes" id="UP000198462">
    <property type="component" value="Unassembled WGS sequence"/>
</dbReference>
<evidence type="ECO:0000259" key="12">
    <source>
        <dbReference type="Pfam" id="PF02823"/>
    </source>
</evidence>
<organism evidence="13 14">
    <name type="scientific">Pacificimonas flava</name>
    <dbReference type="NCBI Taxonomy" id="1234595"/>
    <lineage>
        <taxon>Bacteria</taxon>
        <taxon>Pseudomonadati</taxon>
        <taxon>Pseudomonadota</taxon>
        <taxon>Alphaproteobacteria</taxon>
        <taxon>Sphingomonadales</taxon>
        <taxon>Sphingosinicellaceae</taxon>
        <taxon>Pacificimonas</taxon>
    </lineage>
</organism>
<dbReference type="InterPro" id="IPR036771">
    <property type="entry name" value="ATPsynth_dsu/esu_N"/>
</dbReference>
<dbReference type="GO" id="GO:0005886">
    <property type="term" value="C:plasma membrane"/>
    <property type="evidence" value="ECO:0007669"/>
    <property type="project" value="UniProtKB-SubCell"/>
</dbReference>
<dbReference type="InterPro" id="IPR001469">
    <property type="entry name" value="ATP_synth_F1_dsu/esu"/>
</dbReference>
<keyword evidence="8 10" id="KW-0139">CF(1)</keyword>
<dbReference type="Gene3D" id="2.60.15.10">
    <property type="entry name" value="F0F1 ATP synthase delta/epsilon subunit, N-terminal"/>
    <property type="match status" value="1"/>
</dbReference>
<comment type="similarity">
    <text evidence="3 10 11">Belongs to the ATPase epsilon chain family.</text>
</comment>
<dbReference type="CDD" id="cd12152">
    <property type="entry name" value="F1-ATPase_delta"/>
    <property type="match status" value="1"/>
</dbReference>
<reference evidence="14" key="1">
    <citation type="submission" date="2017-05" db="EMBL/GenBank/DDBJ databases">
        <authorList>
            <person name="Lin X."/>
        </authorList>
    </citation>
    <scope>NUCLEOTIDE SEQUENCE [LARGE SCALE GENOMIC DNA]</scope>
    <source>
        <strain evidence="14">JLT2012</strain>
    </source>
</reference>
<sequence>MALNFELVSPEKQLRSGSVHQVVVPGAEGDFAVLENHAPMMSTIRPGAIDVYEREGAPAERIFIEGGFAEVNDKGLTILAERAEPVSEIDAGALATEIEEAERTVASAASDAERTQAETRLAALRAKRDVAAN</sequence>
<dbReference type="OrthoDB" id="9799969at2"/>
<proteinExistence type="inferred from homology"/>
<keyword evidence="14" id="KW-1185">Reference proteome</keyword>
<keyword evidence="5 10" id="KW-0375">Hydrogen ion transport</keyword>
<dbReference type="InterPro" id="IPR020546">
    <property type="entry name" value="ATP_synth_F1_dsu/esu_N"/>
</dbReference>
<evidence type="ECO:0000256" key="1">
    <source>
        <dbReference type="ARBA" id="ARBA00003543"/>
    </source>
</evidence>
<dbReference type="RefSeq" id="WP_088711065.1">
    <property type="nucleotide sequence ID" value="NZ_NFZT01000001.1"/>
</dbReference>
<keyword evidence="10" id="KW-1003">Cell membrane</keyword>
<dbReference type="NCBIfam" id="TIGR01216">
    <property type="entry name" value="ATP_synt_epsi"/>
    <property type="match status" value="1"/>
</dbReference>
<protein>
    <recommendedName>
        <fullName evidence="10">ATP synthase epsilon chain</fullName>
    </recommendedName>
    <alternativeName>
        <fullName evidence="10">ATP synthase F1 sector epsilon subunit</fullName>
    </alternativeName>
    <alternativeName>
        <fullName evidence="10">F-ATPase epsilon subunit</fullName>
    </alternativeName>
</protein>
<evidence type="ECO:0000313" key="13">
    <source>
        <dbReference type="EMBL" id="OWV32266.1"/>
    </source>
</evidence>
<evidence type="ECO:0000256" key="4">
    <source>
        <dbReference type="ARBA" id="ARBA00022448"/>
    </source>
</evidence>
<dbReference type="Pfam" id="PF02823">
    <property type="entry name" value="ATP-synt_DE_N"/>
    <property type="match status" value="1"/>
</dbReference>
<dbReference type="STRING" id="1234595.C725_0673"/>